<sequence>MGMENEQKRQIATESIKDTTSDGLNRYRREIKYDSYLMNVAIPGTNEEFIKILGVSIRNHDLQRIHNVSVEDCLDKCRTLSYCNVMEYKKQHNKCDLSNVTYSKYPISVNYFGWDFYQKNPKKPPLKCNNCKCSASGDPHYRTFDGQLIHFMGTCKYTLARSLQSKGAGFFNVEVKNENRGNAKVSYTRMVDIILEGVRIRLLPKLKIRVNNRNVEAPVRNKKLGFTIRLSNRWIHVETSFNLRVSFDGKHRVRVSIPRKTFGGRMTGLCGDCNGHRDDLRTSNGTVVVHKKNKFSLIGESYRVTDDSDMPKLRCEEKDPNPDGECKLNGQKYCDIIRNPRGMFGKCIEKLGATDVREFYESCLYDYCFYANSTIIESIVCASLESFAAECESAGVVYNWRFLTNCLCGVEPIDIQFVVDISNSIREKGLYETKKFLTEFVNASIISSTQAQLGILLFNSKVSNKFFIDDAKTKEEIKDAIETKNIIPSDIFVLGSDNMV</sequence>
<dbReference type="SMART" id="SM00216">
    <property type="entry name" value="VWD"/>
    <property type="match status" value="1"/>
</dbReference>
<name>A0AA36BL40_OCTVU</name>
<dbReference type="Pfam" id="PF00024">
    <property type="entry name" value="PAN_1"/>
    <property type="match status" value="1"/>
</dbReference>
<protein>
    <recommendedName>
        <fullName evidence="7">VWFD domain-containing protein</fullName>
    </recommendedName>
</protein>
<dbReference type="EMBL" id="OX597831">
    <property type="protein sequence ID" value="CAI9736034.1"/>
    <property type="molecule type" value="Genomic_DNA"/>
</dbReference>
<dbReference type="GO" id="GO:0005615">
    <property type="term" value="C:extracellular space"/>
    <property type="evidence" value="ECO:0007669"/>
    <property type="project" value="TreeGrafter"/>
</dbReference>
<keyword evidence="6" id="KW-1185">Reference proteome</keyword>
<accession>A0AA36BL40</accession>
<evidence type="ECO:0000259" key="4">
    <source>
        <dbReference type="PROSITE" id="PS51233"/>
    </source>
</evidence>
<dbReference type="Pfam" id="PF08742">
    <property type="entry name" value="C8"/>
    <property type="match status" value="1"/>
</dbReference>
<evidence type="ECO:0000256" key="2">
    <source>
        <dbReference type="ARBA" id="ARBA00023180"/>
    </source>
</evidence>
<dbReference type="InterPro" id="IPR050780">
    <property type="entry name" value="Mucin_vWF_Thrombospondin_sf"/>
</dbReference>
<reference evidence="5" key="1">
    <citation type="submission" date="2023-08" db="EMBL/GenBank/DDBJ databases">
        <authorList>
            <person name="Alioto T."/>
            <person name="Alioto T."/>
            <person name="Gomez Garrido J."/>
        </authorList>
    </citation>
    <scope>NUCLEOTIDE SEQUENCE</scope>
</reference>
<dbReference type="InterPro" id="IPR036465">
    <property type="entry name" value="vWFA_dom_sf"/>
</dbReference>
<dbReference type="InterPro" id="IPR003609">
    <property type="entry name" value="Pan_app"/>
</dbReference>
<dbReference type="GO" id="GO:0031012">
    <property type="term" value="C:extracellular matrix"/>
    <property type="evidence" value="ECO:0007669"/>
    <property type="project" value="TreeGrafter"/>
</dbReference>
<dbReference type="AlphaFoldDB" id="A0AA36BL40"/>
<dbReference type="SUPFAM" id="SSF53300">
    <property type="entry name" value="vWA-like"/>
    <property type="match status" value="1"/>
</dbReference>
<evidence type="ECO:0000256" key="1">
    <source>
        <dbReference type="ARBA" id="ARBA00023157"/>
    </source>
</evidence>
<keyword evidence="2" id="KW-0325">Glycoprotein</keyword>
<dbReference type="Gene3D" id="3.40.50.410">
    <property type="entry name" value="von Willebrand factor, type A domain"/>
    <property type="match status" value="1"/>
</dbReference>
<dbReference type="SUPFAM" id="SSF57414">
    <property type="entry name" value="Hairpin loop containing domain-like"/>
    <property type="match status" value="1"/>
</dbReference>
<dbReference type="PANTHER" id="PTHR11339">
    <property type="entry name" value="EXTRACELLULAR MATRIX GLYCOPROTEIN RELATED"/>
    <property type="match status" value="1"/>
</dbReference>
<gene>
    <name evidence="5" type="ORF">OCTVUL_1B027946</name>
</gene>
<evidence type="ECO:0000313" key="6">
    <source>
        <dbReference type="Proteomes" id="UP001162480"/>
    </source>
</evidence>
<evidence type="ECO:0008006" key="7">
    <source>
        <dbReference type="Google" id="ProtNLM"/>
    </source>
</evidence>
<dbReference type="Pfam" id="PF00094">
    <property type="entry name" value="VWD"/>
    <property type="match status" value="1"/>
</dbReference>
<keyword evidence="1" id="KW-1015">Disulfide bond</keyword>
<feature type="domain" description="VWFD" evidence="4">
    <location>
        <begin position="131"/>
        <end position="316"/>
    </location>
</feature>
<dbReference type="InterPro" id="IPR002035">
    <property type="entry name" value="VWF_A"/>
</dbReference>
<feature type="domain" description="VWFA" evidence="3">
    <location>
        <begin position="414"/>
        <end position="482"/>
    </location>
</feature>
<dbReference type="Proteomes" id="UP001162480">
    <property type="component" value="Chromosome 18"/>
</dbReference>
<proteinExistence type="predicted"/>
<evidence type="ECO:0000313" key="5">
    <source>
        <dbReference type="EMBL" id="CAI9736034.1"/>
    </source>
</evidence>
<evidence type="ECO:0000259" key="3">
    <source>
        <dbReference type="PROSITE" id="PS50234"/>
    </source>
</evidence>
<dbReference type="SMART" id="SM00832">
    <property type="entry name" value="C8"/>
    <property type="match status" value="1"/>
</dbReference>
<dbReference type="PANTHER" id="PTHR11339:SF374">
    <property type="entry name" value="ZONADHESIN"/>
    <property type="match status" value="1"/>
</dbReference>
<dbReference type="Pfam" id="PF00092">
    <property type="entry name" value="VWA"/>
    <property type="match status" value="1"/>
</dbReference>
<organism evidence="5 6">
    <name type="scientific">Octopus vulgaris</name>
    <name type="common">Common octopus</name>
    <dbReference type="NCBI Taxonomy" id="6645"/>
    <lineage>
        <taxon>Eukaryota</taxon>
        <taxon>Metazoa</taxon>
        <taxon>Spiralia</taxon>
        <taxon>Lophotrochozoa</taxon>
        <taxon>Mollusca</taxon>
        <taxon>Cephalopoda</taxon>
        <taxon>Coleoidea</taxon>
        <taxon>Octopodiformes</taxon>
        <taxon>Octopoda</taxon>
        <taxon>Incirrata</taxon>
        <taxon>Octopodidae</taxon>
        <taxon>Octopus</taxon>
    </lineage>
</organism>
<dbReference type="InterPro" id="IPR014853">
    <property type="entry name" value="VWF/SSPO/ZAN-like_Cys-rich_dom"/>
</dbReference>
<dbReference type="PROSITE" id="PS51233">
    <property type="entry name" value="VWFD"/>
    <property type="match status" value="1"/>
</dbReference>
<dbReference type="PROSITE" id="PS50234">
    <property type="entry name" value="VWFA"/>
    <property type="match status" value="1"/>
</dbReference>
<dbReference type="InterPro" id="IPR001846">
    <property type="entry name" value="VWF_type-D"/>
</dbReference>
<dbReference type="Gene3D" id="3.50.4.10">
    <property type="entry name" value="Hepatocyte Growth Factor"/>
    <property type="match status" value="1"/>
</dbReference>